<dbReference type="EMBL" id="BLPG01000001">
    <property type="protein sequence ID" value="GFJ93123.1"/>
    <property type="molecule type" value="Genomic_DNA"/>
</dbReference>
<gene>
    <name evidence="1" type="ORF">Prum_067650</name>
</gene>
<comment type="caution">
    <text evidence="1">The sequence shown here is derived from an EMBL/GenBank/DDBJ whole genome shotgun (WGS) entry which is preliminary data.</text>
</comment>
<dbReference type="AlphaFoldDB" id="A0A6V8L782"/>
<proteinExistence type="predicted"/>
<sequence>MATDMMAGMPGHDASGVEGPDEHFAVRVVARLLAALGQAMLFATVNQDHTRPQPRMDPRAAAEAVTGLSMAVYHTPPGDDLVTVAGEIVGWTRSTLEVFRDQLSVHAWSSCPCEESHGQDETDAAVLRAIRADLLLLPDPATRTLQAGLG</sequence>
<name>A0A6V8L782_9ACTN</name>
<keyword evidence="2" id="KW-1185">Reference proteome</keyword>
<accession>A0A6V8L782</accession>
<protein>
    <submittedName>
        <fullName evidence="1">Uncharacterized protein</fullName>
    </submittedName>
</protein>
<reference evidence="1 2" key="2">
    <citation type="submission" date="2020-03" db="EMBL/GenBank/DDBJ databases">
        <authorList>
            <person name="Ichikawa N."/>
            <person name="Kimura A."/>
            <person name="Kitahashi Y."/>
            <person name="Uohara A."/>
        </authorList>
    </citation>
    <scope>NUCLEOTIDE SEQUENCE [LARGE SCALE GENOMIC DNA]</scope>
    <source>
        <strain evidence="1 2">NBRC 108638</strain>
    </source>
</reference>
<dbReference type="Proteomes" id="UP000482960">
    <property type="component" value="Unassembled WGS sequence"/>
</dbReference>
<organism evidence="1 2">
    <name type="scientific">Phytohabitans rumicis</name>
    <dbReference type="NCBI Taxonomy" id="1076125"/>
    <lineage>
        <taxon>Bacteria</taxon>
        <taxon>Bacillati</taxon>
        <taxon>Actinomycetota</taxon>
        <taxon>Actinomycetes</taxon>
        <taxon>Micromonosporales</taxon>
        <taxon>Micromonosporaceae</taxon>
    </lineage>
</organism>
<reference evidence="1 2" key="1">
    <citation type="submission" date="2020-03" db="EMBL/GenBank/DDBJ databases">
        <title>Whole genome shotgun sequence of Phytohabitans rumicis NBRC 108638.</title>
        <authorList>
            <person name="Komaki H."/>
            <person name="Tamura T."/>
        </authorList>
    </citation>
    <scope>NUCLEOTIDE SEQUENCE [LARGE SCALE GENOMIC DNA]</scope>
    <source>
        <strain evidence="1 2">NBRC 108638</strain>
    </source>
</reference>
<evidence type="ECO:0000313" key="2">
    <source>
        <dbReference type="Proteomes" id="UP000482960"/>
    </source>
</evidence>
<evidence type="ECO:0000313" key="1">
    <source>
        <dbReference type="EMBL" id="GFJ93123.1"/>
    </source>
</evidence>